<dbReference type="Pfam" id="PF02875">
    <property type="entry name" value="Mur_ligase_C"/>
    <property type="match status" value="1"/>
</dbReference>
<keyword evidence="11 14" id="KW-0131">Cell cycle</keyword>
<keyword evidence="9 14" id="KW-0133">Cell shape</keyword>
<dbReference type="SUPFAM" id="SSF51984">
    <property type="entry name" value="MurCD N-terminal domain"/>
    <property type="match status" value="1"/>
</dbReference>
<comment type="subcellular location">
    <subcellularLocation>
        <location evidence="1 14">Cytoplasm</location>
    </subcellularLocation>
</comment>
<name>A0ABU8ZPX1_9BIFI</name>
<dbReference type="GO" id="GO:0008763">
    <property type="term" value="F:UDP-N-acetylmuramate-L-alanine ligase activity"/>
    <property type="evidence" value="ECO:0007669"/>
    <property type="project" value="UniProtKB-EC"/>
</dbReference>
<evidence type="ECO:0000256" key="3">
    <source>
        <dbReference type="ARBA" id="ARBA00012211"/>
    </source>
</evidence>
<reference evidence="18 19" key="1">
    <citation type="submission" date="2024-02" db="EMBL/GenBank/DDBJ databases">
        <title>Bifidobacterium honeyensis sp. nov., isolated from the comb honey.</title>
        <authorList>
            <person name="Liu W."/>
            <person name="Li Y."/>
        </authorList>
    </citation>
    <scope>NUCLEOTIDE SEQUENCE [LARGE SCALE GENOMIC DNA]</scope>
    <source>
        <strain evidence="18 19">IMAU50988</strain>
    </source>
</reference>
<evidence type="ECO:0000259" key="16">
    <source>
        <dbReference type="Pfam" id="PF02875"/>
    </source>
</evidence>
<comment type="caution">
    <text evidence="18">The sequence shown here is derived from an EMBL/GenBank/DDBJ whole genome shotgun (WGS) entry which is preliminary data.</text>
</comment>
<dbReference type="InterPro" id="IPR036565">
    <property type="entry name" value="Mur-like_cat_sf"/>
</dbReference>
<feature type="binding site" evidence="14">
    <location>
        <begin position="125"/>
        <end position="131"/>
    </location>
    <ligand>
        <name>ATP</name>
        <dbReference type="ChEBI" id="CHEBI:30616"/>
    </ligand>
</feature>
<keyword evidence="7 14" id="KW-0547">Nucleotide-binding</keyword>
<evidence type="ECO:0000256" key="8">
    <source>
        <dbReference type="ARBA" id="ARBA00022840"/>
    </source>
</evidence>
<gene>
    <name evidence="14 18" type="primary">murC</name>
    <name evidence="18" type="ORF">V8P97_05200</name>
</gene>
<dbReference type="Pfam" id="PF01225">
    <property type="entry name" value="Mur_ligase"/>
    <property type="match status" value="1"/>
</dbReference>
<evidence type="ECO:0000256" key="12">
    <source>
        <dbReference type="ARBA" id="ARBA00023316"/>
    </source>
</evidence>
<evidence type="ECO:0000259" key="15">
    <source>
        <dbReference type="Pfam" id="PF01225"/>
    </source>
</evidence>
<evidence type="ECO:0000256" key="6">
    <source>
        <dbReference type="ARBA" id="ARBA00022618"/>
    </source>
</evidence>
<evidence type="ECO:0000256" key="5">
    <source>
        <dbReference type="ARBA" id="ARBA00022598"/>
    </source>
</evidence>
<evidence type="ECO:0000256" key="13">
    <source>
        <dbReference type="ARBA" id="ARBA00047833"/>
    </source>
</evidence>
<dbReference type="NCBIfam" id="TIGR01082">
    <property type="entry name" value="murC"/>
    <property type="match status" value="1"/>
</dbReference>
<dbReference type="PANTHER" id="PTHR43445">
    <property type="entry name" value="UDP-N-ACETYLMURAMATE--L-ALANINE LIGASE-RELATED"/>
    <property type="match status" value="1"/>
</dbReference>
<evidence type="ECO:0000256" key="14">
    <source>
        <dbReference type="HAMAP-Rule" id="MF_00046"/>
    </source>
</evidence>
<dbReference type="InterPro" id="IPR000713">
    <property type="entry name" value="Mur_ligase_N"/>
</dbReference>
<feature type="domain" description="Mur ligase central" evidence="17">
    <location>
        <begin position="123"/>
        <end position="339"/>
    </location>
</feature>
<dbReference type="InterPro" id="IPR013221">
    <property type="entry name" value="Mur_ligase_cen"/>
</dbReference>
<comment type="function">
    <text evidence="14">Cell wall formation.</text>
</comment>
<dbReference type="InterPro" id="IPR050061">
    <property type="entry name" value="MurCDEF_pg_biosynth"/>
</dbReference>
<sequence>MDPTRDPFSGRDVTPGDLGRVHFIGIGGAGMSVLAEMLKQGGADVCGSDMQASARTARLEAMGIPVRIGQAAGNVDGADTVVWSTAIKPDNPEIVEARARGIRLVHRSDILALLMSSHRAVTVAGAHGKTTTSALLAHILSKSGQGGLADPSYAIGGSLRMASGLVEGGHLGRGDVLVAEADESDGSFEKYHPLIGIITNVEADHLDHYGSPDAFRRAFVEHARHVTGSVIICGDDPGAREVIDRLGEDCRAGLVVYSTEAEEDFGPLPAAAGYVRIESESEAAGSGQERFVLRLPASLVGNRPSGPGGREGEGIRLPVHLSIPGLHNARNAAAAITAAVILGMEPGRAACAAEDFQGAARRFDLKGVQGSVSVVDDYAHHPTEIRALIDAARRRYPGRRLRILFQPHLFSRTRFFARQFAQALSRADDVVVTAIYPAREKQEDFPDVGPQTIIRAADDADRRRFQEVDDMEEAARILADRAQAGDVILTVGAGDVTAMAQVILDRLAQGKNRDTADGLGAADERSTDR</sequence>
<dbReference type="Gene3D" id="3.90.190.20">
    <property type="entry name" value="Mur ligase, C-terminal domain"/>
    <property type="match status" value="1"/>
</dbReference>
<dbReference type="Proteomes" id="UP001373159">
    <property type="component" value="Unassembled WGS sequence"/>
</dbReference>
<accession>A0ABU8ZPX1</accession>
<keyword evidence="8 14" id="KW-0067">ATP-binding</keyword>
<dbReference type="SUPFAM" id="SSF53244">
    <property type="entry name" value="MurD-like peptide ligases, peptide-binding domain"/>
    <property type="match status" value="1"/>
</dbReference>
<keyword evidence="10 14" id="KW-0573">Peptidoglycan synthesis</keyword>
<comment type="similarity">
    <text evidence="14">Belongs to the MurCDEF family.</text>
</comment>
<evidence type="ECO:0000256" key="7">
    <source>
        <dbReference type="ARBA" id="ARBA00022741"/>
    </source>
</evidence>
<dbReference type="Gene3D" id="3.40.1190.10">
    <property type="entry name" value="Mur-like, catalytic domain"/>
    <property type="match status" value="1"/>
</dbReference>
<keyword evidence="4 14" id="KW-0963">Cytoplasm</keyword>
<comment type="pathway">
    <text evidence="2 14">Cell wall biogenesis; peptidoglycan biosynthesis.</text>
</comment>
<evidence type="ECO:0000256" key="4">
    <source>
        <dbReference type="ARBA" id="ARBA00022490"/>
    </source>
</evidence>
<evidence type="ECO:0000256" key="10">
    <source>
        <dbReference type="ARBA" id="ARBA00022984"/>
    </source>
</evidence>
<comment type="catalytic activity">
    <reaction evidence="13 14">
        <text>UDP-N-acetyl-alpha-D-muramate + L-alanine + ATP = UDP-N-acetyl-alpha-D-muramoyl-L-alanine + ADP + phosphate + H(+)</text>
        <dbReference type="Rhea" id="RHEA:23372"/>
        <dbReference type="ChEBI" id="CHEBI:15378"/>
        <dbReference type="ChEBI" id="CHEBI:30616"/>
        <dbReference type="ChEBI" id="CHEBI:43474"/>
        <dbReference type="ChEBI" id="CHEBI:57972"/>
        <dbReference type="ChEBI" id="CHEBI:70757"/>
        <dbReference type="ChEBI" id="CHEBI:83898"/>
        <dbReference type="ChEBI" id="CHEBI:456216"/>
        <dbReference type="EC" id="6.3.2.8"/>
    </reaction>
</comment>
<dbReference type="EMBL" id="JBANBB010000001">
    <property type="protein sequence ID" value="MEK0306858.1"/>
    <property type="molecule type" value="Genomic_DNA"/>
</dbReference>
<feature type="domain" description="Mur ligase N-terminal catalytic" evidence="15">
    <location>
        <begin position="21"/>
        <end position="118"/>
    </location>
</feature>
<keyword evidence="12 14" id="KW-0961">Cell wall biogenesis/degradation</keyword>
<dbReference type="InterPro" id="IPR005758">
    <property type="entry name" value="UDP-N-AcMur_Ala_ligase_MurC"/>
</dbReference>
<organism evidence="18 19">
    <name type="scientific">Bifidobacterium favimelis</name>
    <dbReference type="NCBI Taxonomy" id="3122979"/>
    <lineage>
        <taxon>Bacteria</taxon>
        <taxon>Bacillati</taxon>
        <taxon>Actinomycetota</taxon>
        <taxon>Actinomycetes</taxon>
        <taxon>Bifidobacteriales</taxon>
        <taxon>Bifidobacteriaceae</taxon>
        <taxon>Bifidobacterium</taxon>
    </lineage>
</organism>
<keyword evidence="5 14" id="KW-0436">Ligase</keyword>
<evidence type="ECO:0000256" key="11">
    <source>
        <dbReference type="ARBA" id="ARBA00023306"/>
    </source>
</evidence>
<evidence type="ECO:0000259" key="17">
    <source>
        <dbReference type="Pfam" id="PF08245"/>
    </source>
</evidence>
<evidence type="ECO:0000313" key="18">
    <source>
        <dbReference type="EMBL" id="MEK0306858.1"/>
    </source>
</evidence>
<evidence type="ECO:0000256" key="1">
    <source>
        <dbReference type="ARBA" id="ARBA00004496"/>
    </source>
</evidence>
<dbReference type="PANTHER" id="PTHR43445:SF3">
    <property type="entry name" value="UDP-N-ACETYLMURAMATE--L-ALANINE LIGASE"/>
    <property type="match status" value="1"/>
</dbReference>
<dbReference type="InterPro" id="IPR036615">
    <property type="entry name" value="Mur_ligase_C_dom_sf"/>
</dbReference>
<dbReference type="SUPFAM" id="SSF53623">
    <property type="entry name" value="MurD-like peptide ligases, catalytic domain"/>
    <property type="match status" value="1"/>
</dbReference>
<feature type="domain" description="Mur ligase C-terminal" evidence="16">
    <location>
        <begin position="361"/>
        <end position="494"/>
    </location>
</feature>
<evidence type="ECO:0000256" key="2">
    <source>
        <dbReference type="ARBA" id="ARBA00004752"/>
    </source>
</evidence>
<protein>
    <recommendedName>
        <fullName evidence="3 14">UDP-N-acetylmuramate--L-alanine ligase</fullName>
        <ecNumber evidence="3 14">6.3.2.8</ecNumber>
    </recommendedName>
    <alternativeName>
        <fullName evidence="14">UDP-N-acetylmuramoyl-L-alanine synthetase</fullName>
    </alternativeName>
</protein>
<evidence type="ECO:0000313" key="19">
    <source>
        <dbReference type="Proteomes" id="UP001373159"/>
    </source>
</evidence>
<proteinExistence type="inferred from homology"/>
<dbReference type="InterPro" id="IPR004101">
    <property type="entry name" value="Mur_ligase_C"/>
</dbReference>
<dbReference type="Gene3D" id="3.40.50.720">
    <property type="entry name" value="NAD(P)-binding Rossmann-like Domain"/>
    <property type="match status" value="1"/>
</dbReference>
<dbReference type="EC" id="6.3.2.8" evidence="3 14"/>
<dbReference type="Pfam" id="PF08245">
    <property type="entry name" value="Mur_ligase_M"/>
    <property type="match status" value="1"/>
</dbReference>
<keyword evidence="6 14" id="KW-0132">Cell division</keyword>
<dbReference type="HAMAP" id="MF_00046">
    <property type="entry name" value="MurC"/>
    <property type="match status" value="1"/>
</dbReference>
<keyword evidence="19" id="KW-1185">Reference proteome</keyword>
<evidence type="ECO:0000256" key="9">
    <source>
        <dbReference type="ARBA" id="ARBA00022960"/>
    </source>
</evidence>